<name>A0A5J6ED47_APPPP</name>
<organism evidence="2">
    <name type="scientific">Apple proliferation phytoplasma</name>
    <dbReference type="NCBI Taxonomy" id="37692"/>
    <lineage>
        <taxon>Bacteria</taxon>
        <taxon>Bacillati</taxon>
        <taxon>Mycoplasmatota</taxon>
        <taxon>Mollicutes</taxon>
        <taxon>Acholeplasmatales</taxon>
        <taxon>Acholeplasmataceae</taxon>
        <taxon>Candidatus Phytoplasma</taxon>
        <taxon>16SrX (Apple proliferation group)</taxon>
    </lineage>
</organism>
<evidence type="ECO:0000256" key="1">
    <source>
        <dbReference type="SAM" id="Phobius"/>
    </source>
</evidence>
<dbReference type="EMBL" id="MN224215">
    <property type="protein sequence ID" value="QEU56375.1"/>
    <property type="molecule type" value="Genomic_DNA"/>
</dbReference>
<reference evidence="2" key="1">
    <citation type="journal article" date="2019" name="Int. J. Mol. Sci.">
        <title>A Novel Effector Protein of Apple Proliferation Phytoplasma Disrupts Cell Integrity of Nicotiana spp. Protoplasts.</title>
        <authorList>
            <person name="Mittelberger C."/>
            <person name="Stellmach H."/>
            <person name="Hause B."/>
            <person name="Kerschbamer C."/>
            <person name="Schlink K."/>
            <person name="Letschka T."/>
            <person name="Janik K."/>
        </authorList>
    </citation>
    <scope>NUCLEOTIDE SEQUENCE</scope>
</reference>
<accession>A0A5J6ED47</accession>
<protein>
    <submittedName>
        <fullName evidence="2">PME2-sporadic</fullName>
    </submittedName>
</protein>
<dbReference type="AlphaFoldDB" id="A0A5J6ED47"/>
<sequence length="171" mass="20029">MFQFKKNLFFLKISLLTFLGFFLILNINIMATKNDPTKSKIDMKNKSLSIEDKGKKIIQNSNLRNNRKLPVLIDFFSTNDELPKNKSLSIEDKGKKIIQNKEQPLTNADILKILIDNENTTPEDIEKLTYHFKKNPKLRNDKAMQRVINYCFVMDKLPLKDFDLACFKPQQ</sequence>
<keyword evidence="1" id="KW-0812">Transmembrane</keyword>
<keyword evidence="1" id="KW-1133">Transmembrane helix</keyword>
<evidence type="ECO:0000313" key="2">
    <source>
        <dbReference type="EMBL" id="QEU56375.1"/>
    </source>
</evidence>
<proteinExistence type="predicted"/>
<feature type="transmembrane region" description="Helical" evidence="1">
    <location>
        <begin position="9"/>
        <end position="31"/>
    </location>
</feature>
<keyword evidence="1" id="KW-0472">Membrane</keyword>